<evidence type="ECO:0000259" key="2">
    <source>
        <dbReference type="Pfam" id="PF13938"/>
    </source>
</evidence>
<keyword evidence="4" id="KW-1185">Reference proteome</keyword>
<dbReference type="Proteomes" id="UP000051236">
    <property type="component" value="Unassembled WGS sequence"/>
</dbReference>
<dbReference type="SUPFAM" id="SSF159713">
    <property type="entry name" value="Dhaf3308-like"/>
    <property type="match status" value="1"/>
</dbReference>
<accession>X0PFJ9</accession>
<dbReference type="AlphaFoldDB" id="X0PFJ9"/>
<evidence type="ECO:0008006" key="5">
    <source>
        <dbReference type="Google" id="ProtNLM"/>
    </source>
</evidence>
<dbReference type="STRING" id="1423734.FC83_GL002871"/>
<dbReference type="OrthoDB" id="9806942at2"/>
<dbReference type="Gene3D" id="3.40.50.11590">
    <property type="match status" value="1"/>
</dbReference>
<dbReference type="Pfam" id="PF04016">
    <property type="entry name" value="DUF364"/>
    <property type="match status" value="1"/>
</dbReference>
<organism evidence="3 4">
    <name type="scientific">Agrilactobacillus composti DSM 18527 = JCM 14202</name>
    <dbReference type="NCBI Taxonomy" id="1423734"/>
    <lineage>
        <taxon>Bacteria</taxon>
        <taxon>Bacillati</taxon>
        <taxon>Bacillota</taxon>
        <taxon>Bacilli</taxon>
        <taxon>Lactobacillales</taxon>
        <taxon>Lactobacillaceae</taxon>
        <taxon>Agrilactobacillus</taxon>
    </lineage>
</organism>
<evidence type="ECO:0000313" key="3">
    <source>
        <dbReference type="EMBL" id="KRM33304.1"/>
    </source>
</evidence>
<dbReference type="InterPro" id="IPR025251">
    <property type="entry name" value="DUF4213"/>
</dbReference>
<dbReference type="InterPro" id="IPR007161">
    <property type="entry name" value="DUF364"/>
</dbReference>
<dbReference type="PATRIC" id="fig|1423734.3.peg.2921"/>
<protein>
    <recommendedName>
        <fullName evidence="5">Heavy-metal chelation domain-containing protein</fullName>
    </recommendedName>
</protein>
<dbReference type="RefSeq" id="WP_052004804.1">
    <property type="nucleotide sequence ID" value="NZ_AZGA01000054.1"/>
</dbReference>
<sequence>MWQIYDELIAQIPTGLRVQQIGHRQRRLYLKSDTGVGTAMLFQPWDTDLTPWVGQDLKTVAAEIKSWDFQRASIGLAAINSYLNQADLRQDARLNVLGQHDVFADYQDQPAKVATIGHFYYVDKYPKLAQRLTVFELNPRPGDYPASATEFLLPEMNAVLITGSTLVNKTLPRLLELAQQAEVVLVGGSTPLAASLLDHGISKLAGVVYQDLPKEVDQPRDHGTPLVVGLAADRT</sequence>
<dbReference type="eggNOG" id="COG2014">
    <property type="taxonomic scope" value="Bacteria"/>
</dbReference>
<name>X0PFJ9_9LACO</name>
<feature type="domain" description="DUF4213" evidence="2">
    <location>
        <begin position="5"/>
        <end position="82"/>
    </location>
</feature>
<reference evidence="3 4" key="1">
    <citation type="journal article" date="2015" name="Genome Announc.">
        <title>Expanding the biotechnology potential of lactobacilli through comparative genomics of 213 strains and associated genera.</title>
        <authorList>
            <person name="Sun Z."/>
            <person name="Harris H.M."/>
            <person name="McCann A."/>
            <person name="Guo C."/>
            <person name="Argimon S."/>
            <person name="Zhang W."/>
            <person name="Yang X."/>
            <person name="Jeffery I.B."/>
            <person name="Cooney J.C."/>
            <person name="Kagawa T.F."/>
            <person name="Liu W."/>
            <person name="Song Y."/>
            <person name="Salvetti E."/>
            <person name="Wrobel A."/>
            <person name="Rasinkangas P."/>
            <person name="Parkhill J."/>
            <person name="Rea M.C."/>
            <person name="O'Sullivan O."/>
            <person name="Ritari J."/>
            <person name="Douillard F.P."/>
            <person name="Paul Ross R."/>
            <person name="Yang R."/>
            <person name="Briner A.E."/>
            <person name="Felis G.E."/>
            <person name="de Vos W.M."/>
            <person name="Barrangou R."/>
            <person name="Klaenhammer T.R."/>
            <person name="Caufield P.W."/>
            <person name="Cui Y."/>
            <person name="Zhang H."/>
            <person name="O'Toole P.W."/>
        </authorList>
    </citation>
    <scope>NUCLEOTIDE SEQUENCE [LARGE SCALE GENOMIC DNA]</scope>
    <source>
        <strain evidence="3 4">DSM 18527</strain>
    </source>
</reference>
<proteinExistence type="predicted"/>
<evidence type="ECO:0000259" key="1">
    <source>
        <dbReference type="Pfam" id="PF04016"/>
    </source>
</evidence>
<dbReference type="EMBL" id="AZGA01000054">
    <property type="protein sequence ID" value="KRM33304.1"/>
    <property type="molecule type" value="Genomic_DNA"/>
</dbReference>
<evidence type="ECO:0000313" key="4">
    <source>
        <dbReference type="Proteomes" id="UP000051236"/>
    </source>
</evidence>
<feature type="domain" description="Putative heavy-metal chelation" evidence="1">
    <location>
        <begin position="110"/>
        <end position="211"/>
    </location>
</feature>
<dbReference type="Pfam" id="PF13938">
    <property type="entry name" value="DUF4213"/>
    <property type="match status" value="1"/>
</dbReference>
<comment type="caution">
    <text evidence="3">The sequence shown here is derived from an EMBL/GenBank/DDBJ whole genome shotgun (WGS) entry which is preliminary data.</text>
</comment>
<gene>
    <name evidence="3" type="ORF">FC83_GL002871</name>
</gene>
<dbReference type="Gene3D" id="3.30.390.100">
    <property type="match status" value="1"/>
</dbReference>